<evidence type="ECO:0000256" key="6">
    <source>
        <dbReference type="ARBA" id="ARBA00025774"/>
    </source>
</evidence>
<dbReference type="GO" id="GO:0007059">
    <property type="term" value="P:chromosome segregation"/>
    <property type="evidence" value="ECO:0007669"/>
    <property type="project" value="UniProtKB-KW"/>
</dbReference>
<evidence type="ECO:0000259" key="11">
    <source>
        <dbReference type="PROSITE" id="PS51186"/>
    </source>
</evidence>
<evidence type="ECO:0000313" key="13">
    <source>
        <dbReference type="Proteomes" id="UP000789595"/>
    </source>
</evidence>
<dbReference type="InterPro" id="IPR045141">
    <property type="entry name" value="NAA60-like"/>
</dbReference>
<name>A0A8J2SCN2_9STRA</name>
<dbReference type="Pfam" id="PF00583">
    <property type="entry name" value="Acetyltransf_1"/>
    <property type="match status" value="1"/>
</dbReference>
<comment type="similarity">
    <text evidence="6">Belongs to the acetyltransferase family. NAA60 subfamily.</text>
</comment>
<keyword evidence="2" id="KW-0808">Transferase</keyword>
<dbReference type="GO" id="GO:0000139">
    <property type="term" value="C:Golgi membrane"/>
    <property type="evidence" value="ECO:0007669"/>
    <property type="project" value="TreeGrafter"/>
</dbReference>
<comment type="catalytic activity">
    <reaction evidence="10">
        <text>N-terminal L-methionyl-[transmembrane protein] + acetyl-CoA = N-terminal N(alpha)-acetyl-L-methionyl-[transmembrane protein] + CoA + H(+)</text>
        <dbReference type="Rhea" id="RHEA:50604"/>
        <dbReference type="Rhea" id="RHEA-COMP:12745"/>
        <dbReference type="Rhea" id="RHEA-COMP:12746"/>
        <dbReference type="ChEBI" id="CHEBI:15378"/>
        <dbReference type="ChEBI" id="CHEBI:57287"/>
        <dbReference type="ChEBI" id="CHEBI:57288"/>
        <dbReference type="ChEBI" id="CHEBI:64731"/>
        <dbReference type="ChEBI" id="CHEBI:133414"/>
        <dbReference type="EC" id="2.3.1.259"/>
    </reaction>
</comment>
<dbReference type="PROSITE" id="PS51186">
    <property type="entry name" value="GNAT"/>
    <property type="match status" value="1"/>
</dbReference>
<accession>A0A8J2SCN2</accession>
<evidence type="ECO:0000256" key="9">
    <source>
        <dbReference type="ARBA" id="ARBA00048017"/>
    </source>
</evidence>
<evidence type="ECO:0000256" key="7">
    <source>
        <dbReference type="ARBA" id="ARBA00026111"/>
    </source>
</evidence>
<keyword evidence="4" id="KW-0156">Chromatin regulator</keyword>
<dbReference type="PANTHER" id="PTHR14744:SF15">
    <property type="entry name" value="N-ALPHA-ACETYLTRANSFERASE 60"/>
    <property type="match status" value="1"/>
</dbReference>
<dbReference type="OrthoDB" id="47374at2759"/>
<dbReference type="EC" id="2.3.1.48" evidence="1"/>
<dbReference type="Gene3D" id="3.40.630.30">
    <property type="match status" value="1"/>
</dbReference>
<dbReference type="Proteomes" id="UP000789595">
    <property type="component" value="Unassembled WGS sequence"/>
</dbReference>
<dbReference type="AlphaFoldDB" id="A0A8J2SCN2"/>
<comment type="catalytic activity">
    <reaction evidence="9">
        <text>L-lysyl-[protein] + acetyl-CoA = N(6)-acetyl-L-lysyl-[protein] + CoA + H(+)</text>
        <dbReference type="Rhea" id="RHEA:45948"/>
        <dbReference type="Rhea" id="RHEA-COMP:9752"/>
        <dbReference type="Rhea" id="RHEA-COMP:10731"/>
        <dbReference type="ChEBI" id="CHEBI:15378"/>
        <dbReference type="ChEBI" id="CHEBI:29969"/>
        <dbReference type="ChEBI" id="CHEBI:57287"/>
        <dbReference type="ChEBI" id="CHEBI:57288"/>
        <dbReference type="ChEBI" id="CHEBI:61930"/>
        <dbReference type="EC" id="2.3.1.48"/>
    </reaction>
</comment>
<evidence type="ECO:0000256" key="5">
    <source>
        <dbReference type="ARBA" id="ARBA00023315"/>
    </source>
</evidence>
<evidence type="ECO:0000256" key="8">
    <source>
        <dbReference type="ARBA" id="ARBA00026144"/>
    </source>
</evidence>
<reference evidence="12" key="1">
    <citation type="submission" date="2021-11" db="EMBL/GenBank/DDBJ databases">
        <authorList>
            <consortium name="Genoscope - CEA"/>
            <person name="William W."/>
        </authorList>
    </citation>
    <scope>NUCLEOTIDE SEQUENCE</scope>
</reference>
<dbReference type="PANTHER" id="PTHR14744">
    <property type="entry name" value="N-ALPHA-ACETYLTRANSFERASE 60"/>
    <property type="match status" value="1"/>
</dbReference>
<evidence type="ECO:0000256" key="3">
    <source>
        <dbReference type="ARBA" id="ARBA00022829"/>
    </source>
</evidence>
<evidence type="ECO:0000256" key="4">
    <source>
        <dbReference type="ARBA" id="ARBA00022853"/>
    </source>
</evidence>
<evidence type="ECO:0000256" key="1">
    <source>
        <dbReference type="ARBA" id="ARBA00013184"/>
    </source>
</evidence>
<keyword evidence="13" id="KW-1185">Reference proteome</keyword>
<proteinExistence type="inferred from homology"/>
<dbReference type="GO" id="GO:0004402">
    <property type="term" value="F:histone acetyltransferase activity"/>
    <property type="evidence" value="ECO:0007669"/>
    <property type="project" value="TreeGrafter"/>
</dbReference>
<comment type="caution">
    <text evidence="12">The sequence shown here is derived from an EMBL/GenBank/DDBJ whole genome shotgun (WGS) entry which is preliminary data.</text>
</comment>
<evidence type="ECO:0000256" key="2">
    <source>
        <dbReference type="ARBA" id="ARBA00022679"/>
    </source>
</evidence>
<dbReference type="InterPro" id="IPR000182">
    <property type="entry name" value="GNAT_dom"/>
</dbReference>
<dbReference type="InterPro" id="IPR016181">
    <property type="entry name" value="Acyl_CoA_acyltransferase"/>
</dbReference>
<sequence length="222" mass="25230">MDEARDPLPELSFRGLTEDDHAVIKALHEDWFPVRYSAGFYDAAVRGRMVGTGEAIFHLVAEDARTREMVGLVTAQLTDARRCGDALFEPARDFDLNECERVVYVLTLGTVAKYRRRGVSTELLRRCLARAEAEPRCGCVYLHVITYNAAAIAFYERAGFERVREIPNYYRIEGEDYACYVYARFLDRARRAPGAAPSLWLASSLAGLVPAAFRSCFKRRLW</sequence>
<dbReference type="EMBL" id="CAKKNE010000002">
    <property type="protein sequence ID" value="CAH0367203.1"/>
    <property type="molecule type" value="Genomic_DNA"/>
</dbReference>
<protein>
    <recommendedName>
        <fullName evidence="8">N-alpha-acetyltransferase 60</fullName>
        <ecNumber evidence="7">2.3.1.259</ecNumber>
        <ecNumber evidence="1">2.3.1.48</ecNumber>
    </recommendedName>
</protein>
<organism evidence="12 13">
    <name type="scientific">Pelagomonas calceolata</name>
    <dbReference type="NCBI Taxonomy" id="35677"/>
    <lineage>
        <taxon>Eukaryota</taxon>
        <taxon>Sar</taxon>
        <taxon>Stramenopiles</taxon>
        <taxon>Ochrophyta</taxon>
        <taxon>Pelagophyceae</taxon>
        <taxon>Pelagomonadales</taxon>
        <taxon>Pelagomonadaceae</taxon>
        <taxon>Pelagomonas</taxon>
    </lineage>
</organism>
<dbReference type="GO" id="GO:0120518">
    <property type="term" value="F:protein N-terminal-methionine acetyltransferase activity"/>
    <property type="evidence" value="ECO:0007669"/>
    <property type="project" value="UniProtKB-EC"/>
</dbReference>
<keyword evidence="5" id="KW-0012">Acyltransferase</keyword>
<dbReference type="EC" id="2.3.1.259" evidence="7"/>
<dbReference type="CDD" id="cd04301">
    <property type="entry name" value="NAT_SF"/>
    <property type="match status" value="1"/>
</dbReference>
<gene>
    <name evidence="12" type="ORF">PECAL_2P02150</name>
</gene>
<keyword evidence="3" id="KW-0159">Chromosome partition</keyword>
<evidence type="ECO:0000256" key="10">
    <source>
        <dbReference type="ARBA" id="ARBA00048848"/>
    </source>
</evidence>
<evidence type="ECO:0000313" key="12">
    <source>
        <dbReference type="EMBL" id="CAH0367203.1"/>
    </source>
</evidence>
<feature type="domain" description="N-acetyltransferase" evidence="11">
    <location>
        <begin position="11"/>
        <end position="187"/>
    </location>
</feature>
<dbReference type="SUPFAM" id="SSF55729">
    <property type="entry name" value="Acyl-CoA N-acyltransferases (Nat)"/>
    <property type="match status" value="1"/>
</dbReference>